<keyword evidence="1" id="KW-0732">Signal</keyword>
<dbReference type="WBParaSite" id="NBR_0002070901-mRNA-1">
    <property type="protein sequence ID" value="NBR_0002070901-mRNA-1"/>
    <property type="gene ID" value="NBR_0002070901"/>
</dbReference>
<accession>A0A0N4YTY7</accession>
<proteinExistence type="predicted"/>
<dbReference type="AlphaFoldDB" id="A0A0N4YTY7"/>
<keyword evidence="3" id="KW-1185">Reference proteome</keyword>
<evidence type="ECO:0000256" key="1">
    <source>
        <dbReference type="SAM" id="SignalP"/>
    </source>
</evidence>
<sequence>MLLELVVVLAGASLIQGANFGTVNNCQMVGNGISACACTSDSCADPSIQQYRGNTLSCYVGILCPAMTINAGAQIIPDPPGAFDSEDSPISCWTGIYVNGVPVTATGALGLDNTCTSLPMDRQYMNITAHPLPISTRPISCWNGEYLNGQPVDKPRG</sequence>
<reference evidence="4" key="1">
    <citation type="submission" date="2017-02" db="UniProtKB">
        <authorList>
            <consortium name="WormBaseParasite"/>
        </authorList>
    </citation>
    <scope>IDENTIFICATION</scope>
</reference>
<organism evidence="4">
    <name type="scientific">Nippostrongylus brasiliensis</name>
    <name type="common">Rat hookworm</name>
    <dbReference type="NCBI Taxonomy" id="27835"/>
    <lineage>
        <taxon>Eukaryota</taxon>
        <taxon>Metazoa</taxon>
        <taxon>Ecdysozoa</taxon>
        <taxon>Nematoda</taxon>
        <taxon>Chromadorea</taxon>
        <taxon>Rhabditida</taxon>
        <taxon>Rhabditina</taxon>
        <taxon>Rhabditomorpha</taxon>
        <taxon>Strongyloidea</taxon>
        <taxon>Heligmosomidae</taxon>
        <taxon>Nippostrongylus</taxon>
    </lineage>
</organism>
<evidence type="ECO:0000313" key="2">
    <source>
        <dbReference type="EMBL" id="VDL84448.1"/>
    </source>
</evidence>
<dbReference type="OMA" id="QCVTIES"/>
<name>A0A0N4YTY7_NIPBR</name>
<evidence type="ECO:0000313" key="3">
    <source>
        <dbReference type="Proteomes" id="UP000271162"/>
    </source>
</evidence>
<protein>
    <submittedName>
        <fullName evidence="4">CC domain-containing protein</fullName>
    </submittedName>
</protein>
<dbReference type="Proteomes" id="UP000271162">
    <property type="component" value="Unassembled WGS sequence"/>
</dbReference>
<feature type="chain" id="PRO_5043126033" evidence="1">
    <location>
        <begin position="18"/>
        <end position="157"/>
    </location>
</feature>
<reference evidence="2 3" key="2">
    <citation type="submission" date="2018-11" db="EMBL/GenBank/DDBJ databases">
        <authorList>
            <consortium name="Pathogen Informatics"/>
        </authorList>
    </citation>
    <scope>NUCLEOTIDE SEQUENCE [LARGE SCALE GENOMIC DNA]</scope>
</reference>
<dbReference type="EMBL" id="UYSL01025436">
    <property type="protein sequence ID" value="VDL84448.1"/>
    <property type="molecule type" value="Genomic_DNA"/>
</dbReference>
<feature type="signal peptide" evidence="1">
    <location>
        <begin position="1"/>
        <end position="17"/>
    </location>
</feature>
<evidence type="ECO:0000313" key="4">
    <source>
        <dbReference type="WBParaSite" id="NBR_0002070901-mRNA-1"/>
    </source>
</evidence>
<gene>
    <name evidence="2" type="ORF">NBR_LOCUS20710</name>
</gene>